<comment type="similarity">
    <text evidence="3">Belongs to the glycosyltransferase 65 family.</text>
</comment>
<evidence type="ECO:0000313" key="17">
    <source>
        <dbReference type="EMBL" id="KAK0169831.1"/>
    </source>
</evidence>
<dbReference type="Proteomes" id="UP001168990">
    <property type="component" value="Unassembled WGS sequence"/>
</dbReference>
<dbReference type="InterPro" id="IPR039922">
    <property type="entry name" value="POFUT1"/>
</dbReference>
<dbReference type="GO" id="GO:0007219">
    <property type="term" value="P:Notch signaling pathway"/>
    <property type="evidence" value="ECO:0007669"/>
    <property type="project" value="UniProtKB-KW"/>
</dbReference>
<organism evidence="17 18">
    <name type="scientific">Microctonus aethiopoides</name>
    <dbReference type="NCBI Taxonomy" id="144406"/>
    <lineage>
        <taxon>Eukaryota</taxon>
        <taxon>Metazoa</taxon>
        <taxon>Ecdysozoa</taxon>
        <taxon>Arthropoda</taxon>
        <taxon>Hexapoda</taxon>
        <taxon>Insecta</taxon>
        <taxon>Pterygota</taxon>
        <taxon>Neoptera</taxon>
        <taxon>Endopterygota</taxon>
        <taxon>Hymenoptera</taxon>
        <taxon>Apocrita</taxon>
        <taxon>Ichneumonoidea</taxon>
        <taxon>Braconidae</taxon>
        <taxon>Euphorinae</taxon>
        <taxon>Microctonus</taxon>
    </lineage>
</organism>
<evidence type="ECO:0000256" key="14">
    <source>
        <dbReference type="ARBA" id="ARBA00033080"/>
    </source>
</evidence>
<gene>
    <name evidence="17" type="ORF">PV328_010469</name>
</gene>
<protein>
    <recommendedName>
        <fullName evidence="5">GDP-fucose protein O-fucosyltransferase 1</fullName>
        <ecNumber evidence="4">2.4.1.221</ecNumber>
    </recommendedName>
    <alternativeName>
        <fullName evidence="14">Peptide-O-fucosyltransferase 1</fullName>
    </alternativeName>
</protein>
<sequence>MNHVRACEFISNSPNLFAAPQCLGYRNERGKPTIGMCLPTFDLILLHLKRVIRNGKDIKSVYVASDSNYMIDELTNVLSRLDISVYRQSIIVFVINTQYH</sequence>
<evidence type="ECO:0000256" key="4">
    <source>
        <dbReference type="ARBA" id="ARBA00012196"/>
    </source>
</evidence>
<evidence type="ECO:0000256" key="8">
    <source>
        <dbReference type="ARBA" id="ARBA00022824"/>
    </source>
</evidence>
<comment type="catalytic activity">
    <reaction evidence="15">
        <text>L-threonyl-[protein] + GDP-beta-L-fucose = 3-O-(alpha-L-fucosyl)-L-threonyl-[protein] + GDP + H(+)</text>
        <dbReference type="Rhea" id="RHEA:70491"/>
        <dbReference type="Rhea" id="RHEA-COMP:11060"/>
        <dbReference type="Rhea" id="RHEA-COMP:17915"/>
        <dbReference type="ChEBI" id="CHEBI:15378"/>
        <dbReference type="ChEBI" id="CHEBI:30013"/>
        <dbReference type="ChEBI" id="CHEBI:57273"/>
        <dbReference type="ChEBI" id="CHEBI:58189"/>
        <dbReference type="ChEBI" id="CHEBI:189631"/>
        <dbReference type="EC" id="2.4.1.221"/>
    </reaction>
    <physiologicalReaction direction="left-to-right" evidence="15">
        <dbReference type="Rhea" id="RHEA:70492"/>
    </physiologicalReaction>
</comment>
<dbReference type="PANTHER" id="PTHR21420">
    <property type="entry name" value="GDP-FUCOSE PROTEIN O-FUCOSYLTRANSFERASE 1"/>
    <property type="match status" value="1"/>
</dbReference>
<evidence type="ECO:0000256" key="10">
    <source>
        <dbReference type="ARBA" id="ARBA00023157"/>
    </source>
</evidence>
<comment type="catalytic activity">
    <reaction evidence="16">
        <text>L-seryl-[protein] + GDP-beta-L-fucose = 3-O-(alpha-L-fucosyl)-L-seryl-[protein] + GDP + H(+)</text>
        <dbReference type="Rhea" id="RHEA:63644"/>
        <dbReference type="Rhea" id="RHEA-COMP:9863"/>
        <dbReference type="Rhea" id="RHEA-COMP:17914"/>
        <dbReference type="ChEBI" id="CHEBI:15378"/>
        <dbReference type="ChEBI" id="CHEBI:29999"/>
        <dbReference type="ChEBI" id="CHEBI:57273"/>
        <dbReference type="ChEBI" id="CHEBI:58189"/>
        <dbReference type="ChEBI" id="CHEBI:189632"/>
        <dbReference type="EC" id="2.4.1.221"/>
    </reaction>
    <physiologicalReaction direction="left-to-right" evidence="16">
        <dbReference type="Rhea" id="RHEA:63645"/>
    </physiologicalReaction>
</comment>
<evidence type="ECO:0000256" key="6">
    <source>
        <dbReference type="ARBA" id="ARBA00022676"/>
    </source>
</evidence>
<evidence type="ECO:0000313" key="18">
    <source>
        <dbReference type="Proteomes" id="UP001168990"/>
    </source>
</evidence>
<evidence type="ECO:0000256" key="12">
    <source>
        <dbReference type="ARBA" id="ARBA00023253"/>
    </source>
</evidence>
<dbReference type="EC" id="2.4.1.221" evidence="4"/>
<keyword evidence="7" id="KW-0808">Transferase</keyword>
<evidence type="ECO:0000256" key="9">
    <source>
        <dbReference type="ARBA" id="ARBA00022976"/>
    </source>
</evidence>
<evidence type="ECO:0000256" key="16">
    <source>
        <dbReference type="ARBA" id="ARBA00048647"/>
    </source>
</evidence>
<evidence type="ECO:0000256" key="1">
    <source>
        <dbReference type="ARBA" id="ARBA00004240"/>
    </source>
</evidence>
<accession>A0AA39FI36</accession>
<evidence type="ECO:0000256" key="11">
    <source>
        <dbReference type="ARBA" id="ARBA00023180"/>
    </source>
</evidence>
<keyword evidence="9" id="KW-0914">Notch signaling pathway</keyword>
<reference evidence="17" key="1">
    <citation type="journal article" date="2023" name="bioRxiv">
        <title>Scaffold-level genome assemblies of two parasitoid biocontrol wasps reveal the parthenogenesis mechanism and an associated novel virus.</title>
        <authorList>
            <person name="Inwood S."/>
            <person name="Skelly J."/>
            <person name="Guhlin J."/>
            <person name="Harrop T."/>
            <person name="Goldson S."/>
            <person name="Dearden P."/>
        </authorList>
    </citation>
    <scope>NUCLEOTIDE SEQUENCE</scope>
    <source>
        <strain evidence="17">Irish</strain>
        <tissue evidence="17">Whole body</tissue>
    </source>
</reference>
<dbReference type="Gene3D" id="3.40.50.11350">
    <property type="match status" value="1"/>
</dbReference>
<comment type="pathway">
    <text evidence="2">Protein modification; protein glycosylation.</text>
</comment>
<keyword evidence="10" id="KW-1015">Disulfide bond</keyword>
<keyword evidence="6" id="KW-0328">Glycosyltransferase</keyword>
<keyword evidence="11" id="KW-0325">Glycoprotein</keyword>
<evidence type="ECO:0000256" key="13">
    <source>
        <dbReference type="ARBA" id="ARBA00023277"/>
    </source>
</evidence>
<evidence type="ECO:0000256" key="5">
    <source>
        <dbReference type="ARBA" id="ARBA00021745"/>
    </source>
</evidence>
<evidence type="ECO:0000256" key="3">
    <source>
        <dbReference type="ARBA" id="ARBA00010626"/>
    </source>
</evidence>
<evidence type="ECO:0000256" key="15">
    <source>
        <dbReference type="ARBA" id="ARBA00047273"/>
    </source>
</evidence>
<evidence type="ECO:0000256" key="2">
    <source>
        <dbReference type="ARBA" id="ARBA00004922"/>
    </source>
</evidence>
<dbReference type="PANTHER" id="PTHR21420:SF10">
    <property type="entry name" value="GDP-FUCOSE PROTEIN O-FUCOSYLTRANSFERASE 1"/>
    <property type="match status" value="1"/>
</dbReference>
<reference evidence="17" key="2">
    <citation type="submission" date="2023-03" db="EMBL/GenBank/DDBJ databases">
        <authorList>
            <person name="Inwood S.N."/>
            <person name="Skelly J.G."/>
            <person name="Guhlin J."/>
            <person name="Harrop T.W.R."/>
            <person name="Goldson S.G."/>
            <person name="Dearden P.K."/>
        </authorList>
    </citation>
    <scope>NUCLEOTIDE SEQUENCE</scope>
    <source>
        <strain evidence="17">Irish</strain>
        <tissue evidence="17">Whole body</tissue>
    </source>
</reference>
<dbReference type="InterPro" id="IPR019378">
    <property type="entry name" value="GDP-Fuc_O-FucTrfase"/>
</dbReference>
<name>A0AA39FI36_9HYME</name>
<keyword evidence="12" id="KW-0294">Fucose metabolism</keyword>
<comment type="subcellular location">
    <subcellularLocation>
        <location evidence="1">Endoplasmic reticulum</location>
    </subcellularLocation>
</comment>
<dbReference type="Pfam" id="PF10250">
    <property type="entry name" value="O-FucT"/>
    <property type="match status" value="1"/>
</dbReference>
<dbReference type="GO" id="GO:0046922">
    <property type="term" value="F:peptide-O-fucosyltransferase activity"/>
    <property type="evidence" value="ECO:0007669"/>
    <property type="project" value="UniProtKB-EC"/>
</dbReference>
<keyword evidence="13" id="KW-0119">Carbohydrate metabolism</keyword>
<dbReference type="AlphaFoldDB" id="A0AA39FI36"/>
<keyword evidence="8" id="KW-0256">Endoplasmic reticulum</keyword>
<keyword evidence="18" id="KW-1185">Reference proteome</keyword>
<proteinExistence type="inferred from homology"/>
<dbReference type="GO" id="GO:0006004">
    <property type="term" value="P:fucose metabolic process"/>
    <property type="evidence" value="ECO:0007669"/>
    <property type="project" value="UniProtKB-KW"/>
</dbReference>
<dbReference type="GO" id="GO:0005783">
    <property type="term" value="C:endoplasmic reticulum"/>
    <property type="evidence" value="ECO:0007669"/>
    <property type="project" value="UniProtKB-SubCell"/>
</dbReference>
<evidence type="ECO:0000256" key="7">
    <source>
        <dbReference type="ARBA" id="ARBA00022679"/>
    </source>
</evidence>
<dbReference type="EMBL" id="JAQQBS010000004">
    <property type="protein sequence ID" value="KAK0169831.1"/>
    <property type="molecule type" value="Genomic_DNA"/>
</dbReference>
<comment type="caution">
    <text evidence="17">The sequence shown here is derived from an EMBL/GenBank/DDBJ whole genome shotgun (WGS) entry which is preliminary data.</text>
</comment>